<dbReference type="Proteomes" id="UP001465755">
    <property type="component" value="Unassembled WGS sequence"/>
</dbReference>
<dbReference type="InterPro" id="IPR005123">
    <property type="entry name" value="Oxoglu/Fe-dep_dioxygenase_dom"/>
</dbReference>
<evidence type="ECO:0000313" key="4">
    <source>
        <dbReference type="Proteomes" id="UP001465755"/>
    </source>
</evidence>
<gene>
    <name evidence="3" type="ORF">WJX73_003015</name>
</gene>
<dbReference type="InterPro" id="IPR044862">
    <property type="entry name" value="Pro_4_hyd_alph_FE2OG_OXY"/>
</dbReference>
<dbReference type="PANTHER" id="PTHR33099:SF7">
    <property type="entry name" value="MYND-TYPE DOMAIN-CONTAINING PROTEIN"/>
    <property type="match status" value="1"/>
</dbReference>
<accession>A0AAW1PV44</accession>
<feature type="domain" description="Fe2OG dioxygenase" evidence="2">
    <location>
        <begin position="120"/>
        <end position="218"/>
    </location>
</feature>
<dbReference type="PROSITE" id="PS51471">
    <property type="entry name" value="FE2OG_OXY"/>
    <property type="match status" value="1"/>
</dbReference>
<evidence type="ECO:0000313" key="3">
    <source>
        <dbReference type="EMBL" id="KAK9813504.1"/>
    </source>
</evidence>
<organism evidence="3 4">
    <name type="scientific">Symbiochloris irregularis</name>
    <dbReference type="NCBI Taxonomy" id="706552"/>
    <lineage>
        <taxon>Eukaryota</taxon>
        <taxon>Viridiplantae</taxon>
        <taxon>Chlorophyta</taxon>
        <taxon>core chlorophytes</taxon>
        <taxon>Trebouxiophyceae</taxon>
        <taxon>Trebouxiales</taxon>
        <taxon>Trebouxiaceae</taxon>
        <taxon>Symbiochloris</taxon>
    </lineage>
</organism>
<dbReference type="PANTHER" id="PTHR33099">
    <property type="entry name" value="FE2OG DIOXYGENASE DOMAIN-CONTAINING PROTEIN"/>
    <property type="match status" value="1"/>
</dbReference>
<name>A0AAW1PV44_9CHLO</name>
<feature type="region of interest" description="Disordered" evidence="1">
    <location>
        <begin position="844"/>
        <end position="868"/>
    </location>
</feature>
<dbReference type="Gene3D" id="2.60.120.620">
    <property type="entry name" value="q2cbj1_9rhob like domain"/>
    <property type="match status" value="1"/>
</dbReference>
<dbReference type="EMBL" id="JALJOQ010000004">
    <property type="protein sequence ID" value="KAK9813504.1"/>
    <property type="molecule type" value="Genomic_DNA"/>
</dbReference>
<keyword evidence="4" id="KW-1185">Reference proteome</keyword>
<proteinExistence type="predicted"/>
<sequence>MSDDCEAPPTVTLTDVLEAVESPGVFACGFEDNSAAAPGLSVADFGCISLPLQPQQAEALQKICKPAPFGRGEATVLDPAVRRSWQVDASKVHCANPEFKQCLERYTSKVAEDLGVYTSVAVSAQLYKLLLYQTGDHFAEHRDTEKADGMFATMVILLPSVYQGGELVVQHNGKSKTFDFSAANGYSLCCAAFYADCKHQLLPVQSGYRLALVYNLVHAANVPKPILRDRAETIAQIHSLAQQWDVPDDEPRCQVYVLDHQYSEDGLQGLATLKNRDRAVAALLHDVAQSGILEVFIVTLKHYISGQDVGGQRRRWEVVPWEDCEIYTDRRTVEDWQTLEGQKIKHCPLEISADDIMQGADVFDGRDPTGEDHCGYTGNAGATLSKWYHTKAILMWPRSRHTLNWGPGQYSGRQYKENLLSLRSQADQVMPQLLELLKVLPGAWQSAAMQQATNGSAVAPTVEAHMESLQPNSRECVQRNGFGEVVCQLCMPILALRLLDTLQESALDDNVVKLTSQLAGAFGWALVRPALQRAADQAAKLPPLAETTDRATYGYSSYQQPKDRLDKLTVGIETMCTLASMSAGSTAPPPPADIIEAMVVSMMRALVEAALAEELSQGDMSPASRCNFIAATVKLLLMLGRGAESEGYEGTRELPEHLLGLFVGMLLSQPAAFPVTTVLLGACERIFKPAVTEFSGSLVSGACLRLPVASTALLQAEVIKPLPPQPTTWSKAISLGCTCTSCAELSKFLAKPDEREWRPWDKEVDIPHLKEQIRKAGNPDIQHRPNSQQSYDYRGKYRKPLEFIKAHNAHKNLLSERKTNEKALKSFQKLLNQVAQQDPKLLPEALADFPPPPVPVPAAQCPSSCQLD</sequence>
<dbReference type="AlphaFoldDB" id="A0AAW1PV44"/>
<reference evidence="3 4" key="1">
    <citation type="journal article" date="2024" name="Nat. Commun.">
        <title>Phylogenomics reveals the evolutionary origins of lichenization in chlorophyte algae.</title>
        <authorList>
            <person name="Puginier C."/>
            <person name="Libourel C."/>
            <person name="Otte J."/>
            <person name="Skaloud P."/>
            <person name="Haon M."/>
            <person name="Grisel S."/>
            <person name="Petersen M."/>
            <person name="Berrin J.G."/>
            <person name="Delaux P.M."/>
            <person name="Dal Grande F."/>
            <person name="Keller J."/>
        </authorList>
    </citation>
    <scope>NUCLEOTIDE SEQUENCE [LARGE SCALE GENOMIC DNA]</scope>
    <source>
        <strain evidence="3 4">SAG 2036</strain>
    </source>
</reference>
<evidence type="ECO:0000259" key="2">
    <source>
        <dbReference type="PROSITE" id="PS51471"/>
    </source>
</evidence>
<evidence type="ECO:0000256" key="1">
    <source>
        <dbReference type="SAM" id="MobiDB-lite"/>
    </source>
</evidence>
<comment type="caution">
    <text evidence="3">The sequence shown here is derived from an EMBL/GenBank/DDBJ whole genome shotgun (WGS) entry which is preliminary data.</text>
</comment>
<protein>
    <recommendedName>
        <fullName evidence="2">Fe2OG dioxygenase domain-containing protein</fullName>
    </recommendedName>
</protein>
<dbReference type="Pfam" id="PF13640">
    <property type="entry name" value="2OG-FeII_Oxy_3"/>
    <property type="match status" value="1"/>
</dbReference>